<evidence type="ECO:0000259" key="3">
    <source>
        <dbReference type="PROSITE" id="PS50948"/>
    </source>
</evidence>
<protein>
    <recommendedName>
        <fullName evidence="3">Apple domain-containing protein</fullName>
    </recommendedName>
</protein>
<feature type="domain" description="Apple" evidence="3">
    <location>
        <begin position="430"/>
        <end position="507"/>
    </location>
</feature>
<evidence type="ECO:0000313" key="5">
    <source>
        <dbReference type="Proteomes" id="UP000007978"/>
    </source>
</evidence>
<dbReference type="HOGENOM" id="CLU_047274_0_0_1"/>
<dbReference type="KEGG" id="fpu:FPSE_04537"/>
<feature type="region of interest" description="Disordered" evidence="1">
    <location>
        <begin position="35"/>
        <end position="105"/>
    </location>
</feature>
<feature type="compositionally biased region" description="Low complexity" evidence="1">
    <location>
        <begin position="35"/>
        <end position="49"/>
    </location>
</feature>
<dbReference type="Gene3D" id="2.60.120.260">
    <property type="entry name" value="Galactose-binding domain-like"/>
    <property type="match status" value="1"/>
</dbReference>
<evidence type="ECO:0000256" key="1">
    <source>
        <dbReference type="SAM" id="MobiDB-lite"/>
    </source>
</evidence>
<reference evidence="4 5" key="1">
    <citation type="journal article" date="2012" name="PLoS Pathog.">
        <title>Comparative pathogenomics reveals horizontally acquired novel virulence genes in fungi infecting cereal hosts.</title>
        <authorList>
            <person name="Gardiner D.M."/>
            <person name="McDonald M.C."/>
            <person name="Covarelli L."/>
            <person name="Solomon P.S."/>
            <person name="Rusu A.G."/>
            <person name="Marshall M."/>
            <person name="Kazan K."/>
            <person name="Chakraborty S."/>
            <person name="McDonald B.A."/>
            <person name="Manners J.M."/>
        </authorList>
    </citation>
    <scope>NUCLEOTIDE SEQUENCE [LARGE SCALE GENOMIC DNA]</scope>
    <source>
        <strain evidence="4 5">CS3096</strain>
    </source>
</reference>
<dbReference type="GeneID" id="20363155"/>
<dbReference type="PROSITE" id="PS50948">
    <property type="entry name" value="PAN"/>
    <property type="match status" value="1"/>
</dbReference>
<dbReference type="RefSeq" id="XP_009255930.1">
    <property type="nucleotide sequence ID" value="XM_009257655.1"/>
</dbReference>
<dbReference type="Proteomes" id="UP000007978">
    <property type="component" value="Chromosome 1"/>
</dbReference>
<organism evidence="4 5">
    <name type="scientific">Fusarium pseudograminearum (strain CS3096)</name>
    <name type="common">Wheat and barley crown-rot fungus</name>
    <dbReference type="NCBI Taxonomy" id="1028729"/>
    <lineage>
        <taxon>Eukaryota</taxon>
        <taxon>Fungi</taxon>
        <taxon>Dikarya</taxon>
        <taxon>Ascomycota</taxon>
        <taxon>Pezizomycotina</taxon>
        <taxon>Sordariomycetes</taxon>
        <taxon>Hypocreomycetidae</taxon>
        <taxon>Hypocreales</taxon>
        <taxon>Nectriaceae</taxon>
        <taxon>Fusarium</taxon>
    </lineage>
</organism>
<feature type="compositionally biased region" description="Low complexity" evidence="1">
    <location>
        <begin position="185"/>
        <end position="207"/>
    </location>
</feature>
<dbReference type="AlphaFoldDB" id="K3W149"/>
<dbReference type="OrthoDB" id="5102015at2759"/>
<evidence type="ECO:0000256" key="2">
    <source>
        <dbReference type="SAM" id="SignalP"/>
    </source>
</evidence>
<feature type="compositionally biased region" description="Low complexity" evidence="1">
    <location>
        <begin position="96"/>
        <end position="105"/>
    </location>
</feature>
<feature type="chain" id="PRO_5003867182" description="Apple domain-containing protein" evidence="2">
    <location>
        <begin position="22"/>
        <end position="518"/>
    </location>
</feature>
<name>K3W149_FUSPC</name>
<dbReference type="InterPro" id="IPR003609">
    <property type="entry name" value="Pan_app"/>
</dbReference>
<evidence type="ECO:0000313" key="4">
    <source>
        <dbReference type="EMBL" id="EKJ75280.1"/>
    </source>
</evidence>
<dbReference type="EMBL" id="AFNW01000092">
    <property type="protein sequence ID" value="EKJ75280.1"/>
    <property type="molecule type" value="Genomic_DNA"/>
</dbReference>
<comment type="caution">
    <text evidence="4">The sequence shown here is derived from an EMBL/GenBank/DDBJ whole genome shotgun (WGS) entry which is preliminary data.</text>
</comment>
<dbReference type="eggNOG" id="ENOG502RKPM">
    <property type="taxonomic scope" value="Eukaryota"/>
</dbReference>
<feature type="compositionally biased region" description="Polar residues" evidence="1">
    <location>
        <begin position="160"/>
        <end position="176"/>
    </location>
</feature>
<feature type="signal peptide" evidence="2">
    <location>
        <begin position="1"/>
        <end position="21"/>
    </location>
</feature>
<proteinExistence type="predicted"/>
<keyword evidence="5" id="KW-1185">Reference proteome</keyword>
<feature type="compositionally biased region" description="Polar residues" evidence="1">
    <location>
        <begin position="58"/>
        <end position="95"/>
    </location>
</feature>
<feature type="region of interest" description="Disordered" evidence="1">
    <location>
        <begin position="160"/>
        <end position="207"/>
    </location>
</feature>
<sequence>MVSVKLFAVVVTASSLWAVDAGKCKPHTSFLTLTSGASTTTSPSSSYFKSTDDEVDVASSTEHPTSTDSVETMSSGMSDSSATTLDQPTTSASSLSDPTATTDSTVSSDDIVIDASSFSSSFTSEILDDTTTFGPSTTTTDTIKILTDATTSADTAVLSDTTAPADTGGINASTGSDAPHGATVSTGLTTSIEKTTTTDTATSAQSTPAEIVDTTETIVATETTASMDVTTTEFTTISALDSASTMESLWASTTAVSCPVYSNLLDDPSFEGGNTDTNKWEYSSQSIVPYQKQSSTSQEVPRAHTGDQFVLIGTGVGTDMQRRVSLDSNKKYQIWVTYAAISDPDEDWDFSFIIGTTAGKAFTKMVNVPKGSPFVYRQESTIFQGRTNDGIATYMRASMGSKPRSVAIDDVYVAEYVPSCVVPIAKTGLCGGIRGNPASVAQPYRTVNLDQGNEEICAQLCARDESCVTFGWQVEPNFRACTLFKYTQDQLGIAIRDRGRVFYDRSCWQCTGLECLPS</sequence>
<accession>K3W149</accession>
<gene>
    <name evidence="4" type="ORF">FPSE_04537</name>
</gene>
<keyword evidence="2" id="KW-0732">Signal</keyword>